<dbReference type="Proteomes" id="UP000186218">
    <property type="component" value="Unassembled WGS sequence"/>
</dbReference>
<gene>
    <name evidence="15" type="ORF">SAMN05445060_0330</name>
</gene>
<protein>
    <recommendedName>
        <fullName evidence="4 11">Diacylglycerol O-acyltransferase</fullName>
        <ecNumber evidence="4 11">2.3.1.20</ecNumber>
    </recommendedName>
</protein>
<dbReference type="GO" id="GO:0006071">
    <property type="term" value="P:glycerol metabolic process"/>
    <property type="evidence" value="ECO:0007669"/>
    <property type="project" value="UniProtKB-KW"/>
</dbReference>
<accession>A0A1N7CS61</accession>
<evidence type="ECO:0000256" key="10">
    <source>
        <dbReference type="ARBA" id="ARBA00048109"/>
    </source>
</evidence>
<feature type="domain" description="O-acyltransferase WSD1-like N-terminal" evidence="13">
    <location>
        <begin position="8"/>
        <end position="266"/>
    </location>
</feature>
<keyword evidence="6 11" id="KW-0808">Transferase</keyword>
<dbReference type="SUPFAM" id="SSF52777">
    <property type="entry name" value="CoA-dependent acyltransferases"/>
    <property type="match status" value="1"/>
</dbReference>
<dbReference type="InterPro" id="IPR045034">
    <property type="entry name" value="O-acyltransferase_WSD1-like"/>
</dbReference>
<sequence>MNYMPITESMFLIAESREHPMHVGGLQLFTPPDGAGPDYVRSIVQRLRDQDEVSTRFRSRPADPVGILGNLWWTQDKDIDFEYHVRHSALPQPGRIRELLQLTSRWHGTLLDRHHPMWEGHVVEGLEDGRFALYTKMHHSLLDGVSALKTLERSLSTDPDNDDLRAPWTPNRSGKKRASGGSSLNPLSLASGALSIGGDALGLLPASAKVAVQAFRDHSYTVPFEAPRTILNGPIGGARRFVAQSWELERIKSVGAKVGATMNDVVLAMCGGALRDYLLELDALPDQSLTTMVPVSLRRDDDEVGGNRVGAIIASLATDIEDPLDRLIAVRQSVQSAKRVMSDLSPTQILALSALNISGLAFSPIPGFVSVTRPPFNVIISNVPGPRTPLYWNGSRLDGVYPASIVLDGQALNITLVSNNDQVDFGIIGCRQSLPSLQRLIHHLEDSLGEMEKAAS</sequence>
<organism evidence="15 16">
    <name type="scientific">Williamsia sterculiae</name>
    <dbReference type="NCBI Taxonomy" id="1344003"/>
    <lineage>
        <taxon>Bacteria</taxon>
        <taxon>Bacillati</taxon>
        <taxon>Actinomycetota</taxon>
        <taxon>Actinomycetes</taxon>
        <taxon>Mycobacteriales</taxon>
        <taxon>Nocardiaceae</taxon>
        <taxon>Williamsia</taxon>
    </lineage>
</organism>
<evidence type="ECO:0000256" key="12">
    <source>
        <dbReference type="SAM" id="MobiDB-lite"/>
    </source>
</evidence>
<keyword evidence="16" id="KW-1185">Reference proteome</keyword>
<keyword evidence="5 11" id="KW-0444">Lipid biosynthesis</keyword>
<dbReference type="NCBIfam" id="TIGR02946">
    <property type="entry name" value="acyl_WS_DGAT"/>
    <property type="match status" value="1"/>
</dbReference>
<keyword evidence="7 11" id="KW-0319">Glycerol metabolism</keyword>
<dbReference type="GO" id="GO:0005886">
    <property type="term" value="C:plasma membrane"/>
    <property type="evidence" value="ECO:0007669"/>
    <property type="project" value="TreeGrafter"/>
</dbReference>
<evidence type="ECO:0000256" key="9">
    <source>
        <dbReference type="ARBA" id="ARBA00023315"/>
    </source>
</evidence>
<dbReference type="InterPro" id="IPR004255">
    <property type="entry name" value="O-acyltransferase_WSD1_N"/>
</dbReference>
<dbReference type="AlphaFoldDB" id="A0A1N7CS61"/>
<comment type="catalytic activity">
    <reaction evidence="10 11">
        <text>an acyl-CoA + a 1,2-diacyl-sn-glycerol = a triacyl-sn-glycerol + CoA</text>
        <dbReference type="Rhea" id="RHEA:10868"/>
        <dbReference type="ChEBI" id="CHEBI:17815"/>
        <dbReference type="ChEBI" id="CHEBI:57287"/>
        <dbReference type="ChEBI" id="CHEBI:58342"/>
        <dbReference type="ChEBI" id="CHEBI:64615"/>
        <dbReference type="EC" id="2.3.1.20"/>
    </reaction>
</comment>
<dbReference type="Pfam" id="PF06974">
    <property type="entry name" value="WS_DGAT_C"/>
    <property type="match status" value="1"/>
</dbReference>
<evidence type="ECO:0000256" key="5">
    <source>
        <dbReference type="ARBA" id="ARBA00022516"/>
    </source>
</evidence>
<dbReference type="InterPro" id="IPR009721">
    <property type="entry name" value="O-acyltransferase_WSD1_C"/>
</dbReference>
<dbReference type="STRING" id="1344003.SAMN05445060_0330"/>
<evidence type="ECO:0000256" key="4">
    <source>
        <dbReference type="ARBA" id="ARBA00013244"/>
    </source>
</evidence>
<dbReference type="PANTHER" id="PTHR31650:SF1">
    <property type="entry name" value="WAX ESTER SYNTHASE_DIACYLGLYCEROL ACYLTRANSFERASE 4-RELATED"/>
    <property type="match status" value="1"/>
</dbReference>
<evidence type="ECO:0000256" key="8">
    <source>
        <dbReference type="ARBA" id="ARBA00023098"/>
    </source>
</evidence>
<dbReference type="GO" id="GO:0004144">
    <property type="term" value="F:diacylglycerol O-acyltransferase activity"/>
    <property type="evidence" value="ECO:0007669"/>
    <property type="project" value="UniProtKB-EC"/>
</dbReference>
<feature type="domain" description="O-acyltransferase WSD1 C-terminal" evidence="14">
    <location>
        <begin position="306"/>
        <end position="451"/>
    </location>
</feature>
<evidence type="ECO:0000256" key="1">
    <source>
        <dbReference type="ARBA" id="ARBA00004771"/>
    </source>
</evidence>
<dbReference type="GO" id="GO:0001666">
    <property type="term" value="P:response to hypoxia"/>
    <property type="evidence" value="ECO:0007669"/>
    <property type="project" value="TreeGrafter"/>
</dbReference>
<comment type="pathway">
    <text evidence="2">Lipid metabolism.</text>
</comment>
<dbReference type="InterPro" id="IPR014292">
    <property type="entry name" value="Acyl_transf_WS/DGAT"/>
</dbReference>
<dbReference type="GO" id="GO:0051701">
    <property type="term" value="P:biological process involved in interaction with host"/>
    <property type="evidence" value="ECO:0007669"/>
    <property type="project" value="TreeGrafter"/>
</dbReference>
<feature type="region of interest" description="Disordered" evidence="12">
    <location>
        <begin position="156"/>
        <end position="182"/>
    </location>
</feature>
<evidence type="ECO:0000256" key="7">
    <source>
        <dbReference type="ARBA" id="ARBA00022798"/>
    </source>
</evidence>
<evidence type="ECO:0000256" key="11">
    <source>
        <dbReference type="RuleBase" id="RU361241"/>
    </source>
</evidence>
<dbReference type="GO" id="GO:0019432">
    <property type="term" value="P:triglyceride biosynthetic process"/>
    <property type="evidence" value="ECO:0007669"/>
    <property type="project" value="UniProtKB-UniPathway"/>
</dbReference>
<evidence type="ECO:0000313" key="16">
    <source>
        <dbReference type="Proteomes" id="UP000186218"/>
    </source>
</evidence>
<evidence type="ECO:0000259" key="13">
    <source>
        <dbReference type="Pfam" id="PF03007"/>
    </source>
</evidence>
<comment type="pathway">
    <text evidence="1 11">Glycerolipid metabolism; triacylglycerol biosynthesis.</text>
</comment>
<dbReference type="EMBL" id="FTNT01000001">
    <property type="protein sequence ID" value="SIR66413.1"/>
    <property type="molecule type" value="Genomic_DNA"/>
</dbReference>
<evidence type="ECO:0000256" key="2">
    <source>
        <dbReference type="ARBA" id="ARBA00005189"/>
    </source>
</evidence>
<comment type="similarity">
    <text evidence="3 11">Belongs to the long-chain O-acyltransferase family.</text>
</comment>
<evidence type="ECO:0000256" key="6">
    <source>
        <dbReference type="ARBA" id="ARBA00022679"/>
    </source>
</evidence>
<dbReference type="PANTHER" id="PTHR31650">
    <property type="entry name" value="O-ACYLTRANSFERASE (WSD1-LIKE) FAMILY PROTEIN"/>
    <property type="match status" value="1"/>
</dbReference>
<evidence type="ECO:0000259" key="14">
    <source>
        <dbReference type="Pfam" id="PF06974"/>
    </source>
</evidence>
<name>A0A1N7CS61_9NOCA</name>
<dbReference type="Pfam" id="PF03007">
    <property type="entry name" value="WS_DGAT_cat"/>
    <property type="match status" value="1"/>
</dbReference>
<reference evidence="15 16" key="1">
    <citation type="submission" date="2017-01" db="EMBL/GenBank/DDBJ databases">
        <authorList>
            <person name="Mah S.A."/>
            <person name="Swanson W.J."/>
            <person name="Moy G.W."/>
            <person name="Vacquier V.D."/>
        </authorList>
    </citation>
    <scope>NUCLEOTIDE SEQUENCE [LARGE SCALE GENOMIC DNA]</scope>
    <source>
        <strain evidence="15 16">CPCC 203464</strain>
    </source>
</reference>
<dbReference type="UniPathway" id="UPA00282"/>
<evidence type="ECO:0000256" key="3">
    <source>
        <dbReference type="ARBA" id="ARBA00009587"/>
    </source>
</evidence>
<dbReference type="GO" id="GO:0071731">
    <property type="term" value="P:response to nitric oxide"/>
    <property type="evidence" value="ECO:0007669"/>
    <property type="project" value="TreeGrafter"/>
</dbReference>
<dbReference type="EC" id="2.3.1.20" evidence="4 11"/>
<keyword evidence="8 11" id="KW-0443">Lipid metabolism</keyword>
<proteinExistence type="inferred from homology"/>
<evidence type="ECO:0000313" key="15">
    <source>
        <dbReference type="EMBL" id="SIR66413.1"/>
    </source>
</evidence>
<keyword evidence="9 11" id="KW-0012">Acyltransferase</keyword>